<feature type="region of interest" description="Disordered" evidence="1">
    <location>
        <begin position="512"/>
        <end position="568"/>
    </location>
</feature>
<sequence>MYPNRTQHKAKYQLKAASSEGATTRIIQEQTRGRDAQPIRSSNWSNQMTPRGQGSTRAPCGFHVGSKASAPNGTPRRELNSTSSNLERASHRTIKNIGRHHSALVPACKCFLEFLIGPGKGSAIVGDNLLRGTRRAENLTKQLQRTQSISVLRATTQYRSLRHAKAKLLGSFEVHKKHKRGSTHPQINVLSSGVSVASLRVPIFPSHLPSVSLDGIGPDSVYSVLCRQALQLKDLNHNLHHQGRRPRTPPLLFPLLWFRGRPLYSSLAFEAASEDAPSTLPVAFERPRTPPLLFPLPSRRRPRTPLYSSVAFEAGVRGRVASTRTPLYFPLPSRRRPRTPRCLRGRRPRTPPLLFPLLRGGVRGRPLYSSRCLRGRRPRTVLRPASEDAPSTLPVAFEAASEDAPSTLPVAFEAASEDAPPLPFFEAGVEDAPSTLPVAFEAASETPLYSSRCLRGRVRGRPRCLRGRRPRTPPLLFPLPSRPASEDAPSTLPVAFEAGVRGRPLYSSRCLRGRSEDEPASETPLYSSRCLRGRRPRTPPLLFPLPSTASETPSTLPLPSRPASEDAPSTLPVAFEAGVRGRPLYSSRCLRGRRPRTPRPFPLPSRPASEDAPLLSRCLRGRRPRTPRSRCLRPRTPPYSSVAFEARPRTPPLLFPLPSRPASEDAPSTLPVAFEAASEDAPSTLPVAFEAGVRGTRTPLYSSRCLRGRRPRTPPLLFRCLRGRVRGRPPTLPVAFEAGVRGRPARCLRGRRPRTPPLLFPLPSRPASEDAPLPVAFEAASEDAPSTLPVAFEAASEDAPSTLPVAFEAGVRGRVAFDVLPLPSRPASEDAPSTLPVAFEAGVRGRPLYSSRFEAGVLFPLPSRPASEDAPSTLPVLRAGVEAPRAPVASSSPRWPSRPASEDAPLFPLPSRPASEDAPLLRGRLLYSSFPFEGRPYFPLLRAGVRGRPPSTLPLPSRPASEDAPYSSRWLQAGVRDASFPLPSRPASEDAPSTLPVAFEAGVRGRPRPFPLPSRPASEDAPSTLPVAFEAGVRGLLFPLPSRPASEDAPPSRCLEAAFPSRELPSRPASRTPPLLFRCLRGRRRPSKASPPPGSPCVDAPCPLPFRRCLPLPSTSEDAPALNVVFRSRSIPLPSRGRPLYSSVAFEAGVGTPDDVSRCFEAGVEDAPSTLPVCLRGRPRTPPLLFPLPSRPASKDANAPALENARAWSPLHWRPASDNARTPSQIPRLASENSNAPAVDNARAWSPLRPRPASENACTSF</sequence>
<evidence type="ECO:0000313" key="3">
    <source>
        <dbReference type="Proteomes" id="UP000283509"/>
    </source>
</evidence>
<feature type="region of interest" description="Disordered" evidence="1">
    <location>
        <begin position="883"/>
        <end position="912"/>
    </location>
</feature>
<feature type="region of interest" description="Disordered" evidence="1">
    <location>
        <begin position="464"/>
        <end position="489"/>
    </location>
</feature>
<name>A0A3R7N003_PENVA</name>
<feature type="compositionally biased region" description="Polar residues" evidence="1">
    <location>
        <begin position="547"/>
        <end position="557"/>
    </location>
</feature>
<feature type="compositionally biased region" description="Polar residues" evidence="1">
    <location>
        <begin position="1219"/>
        <end position="1236"/>
    </location>
</feature>
<reference evidence="2 3" key="1">
    <citation type="submission" date="2018-04" db="EMBL/GenBank/DDBJ databases">
        <authorList>
            <person name="Zhang X."/>
            <person name="Yuan J."/>
            <person name="Li F."/>
            <person name="Xiang J."/>
        </authorList>
    </citation>
    <scope>NUCLEOTIDE SEQUENCE [LARGE SCALE GENOMIC DNA]</scope>
    <source>
        <tissue evidence="2">Muscle</tissue>
    </source>
</reference>
<keyword evidence="3" id="KW-1185">Reference proteome</keyword>
<dbReference type="Proteomes" id="UP000283509">
    <property type="component" value="Unassembled WGS sequence"/>
</dbReference>
<organism evidence="2 3">
    <name type="scientific">Penaeus vannamei</name>
    <name type="common">Whiteleg shrimp</name>
    <name type="synonym">Litopenaeus vannamei</name>
    <dbReference type="NCBI Taxonomy" id="6689"/>
    <lineage>
        <taxon>Eukaryota</taxon>
        <taxon>Metazoa</taxon>
        <taxon>Ecdysozoa</taxon>
        <taxon>Arthropoda</taxon>
        <taxon>Crustacea</taxon>
        <taxon>Multicrustacea</taxon>
        <taxon>Malacostraca</taxon>
        <taxon>Eumalacostraca</taxon>
        <taxon>Eucarida</taxon>
        <taxon>Decapoda</taxon>
        <taxon>Dendrobranchiata</taxon>
        <taxon>Penaeoidea</taxon>
        <taxon>Penaeidae</taxon>
        <taxon>Penaeus</taxon>
    </lineage>
</organism>
<comment type="caution">
    <text evidence="2">The sequence shown here is derived from an EMBL/GenBank/DDBJ whole genome shotgun (WGS) entry which is preliminary data.</text>
</comment>
<reference evidence="2 3" key="2">
    <citation type="submission" date="2019-01" db="EMBL/GenBank/DDBJ databases">
        <title>The decoding of complex shrimp genome reveals the adaptation for benthos swimmer, frequently molting mechanism and breeding impact on genome.</title>
        <authorList>
            <person name="Sun Y."/>
            <person name="Gao Y."/>
            <person name="Yu Y."/>
        </authorList>
    </citation>
    <scope>NUCLEOTIDE SEQUENCE [LARGE SCALE GENOMIC DNA]</scope>
    <source>
        <tissue evidence="2">Muscle</tissue>
    </source>
</reference>
<dbReference type="EMBL" id="QCYY01002014">
    <property type="protein sequence ID" value="ROT73609.1"/>
    <property type="molecule type" value="Genomic_DNA"/>
</dbReference>
<protein>
    <submittedName>
        <fullName evidence="2">Cell surface protein</fullName>
    </submittedName>
</protein>
<feature type="compositionally biased region" description="Basic residues" evidence="1">
    <location>
        <begin position="619"/>
        <end position="633"/>
    </location>
</feature>
<feature type="compositionally biased region" description="Polar residues" evidence="1">
    <location>
        <begin position="39"/>
        <end position="56"/>
    </location>
</feature>
<proteinExistence type="predicted"/>
<feature type="region of interest" description="Disordered" evidence="1">
    <location>
        <begin position="1"/>
        <end position="87"/>
    </location>
</feature>
<evidence type="ECO:0000313" key="2">
    <source>
        <dbReference type="EMBL" id="ROT73609.1"/>
    </source>
</evidence>
<feature type="region of interest" description="Disordered" evidence="1">
    <location>
        <begin position="589"/>
        <end position="643"/>
    </location>
</feature>
<feature type="compositionally biased region" description="Low complexity" evidence="1">
    <location>
        <begin position="883"/>
        <end position="899"/>
    </location>
</feature>
<gene>
    <name evidence="2" type="ORF">C7M84_007935</name>
</gene>
<feature type="compositionally biased region" description="Basic residues" evidence="1">
    <location>
        <begin position="1"/>
        <end position="12"/>
    </location>
</feature>
<feature type="region of interest" description="Disordered" evidence="1">
    <location>
        <begin position="1213"/>
        <end position="1261"/>
    </location>
</feature>
<accession>A0A3R7N003</accession>
<dbReference type="AlphaFoldDB" id="A0A3R7N003"/>
<evidence type="ECO:0000256" key="1">
    <source>
        <dbReference type="SAM" id="MobiDB-lite"/>
    </source>
</evidence>
<feature type="compositionally biased region" description="Pro residues" evidence="1">
    <location>
        <begin position="472"/>
        <end position="481"/>
    </location>
</feature>
<feature type="compositionally biased region" description="Polar residues" evidence="1">
    <location>
        <begin position="20"/>
        <end position="30"/>
    </location>
</feature>